<feature type="DNA-binding region" description="H-T-H motif" evidence="2">
    <location>
        <begin position="35"/>
        <end position="54"/>
    </location>
</feature>
<dbReference type="Proteomes" id="UP001206128">
    <property type="component" value="Unassembled WGS sequence"/>
</dbReference>
<reference evidence="4" key="1">
    <citation type="submission" date="2022-06" db="EMBL/GenBank/DDBJ databases">
        <title>Genomic Encyclopedia of Archaeal and Bacterial Type Strains, Phase II (KMG-II): from individual species to whole genera.</title>
        <authorList>
            <person name="Goeker M."/>
        </authorList>
    </citation>
    <scope>NUCLEOTIDE SEQUENCE</scope>
    <source>
        <strain evidence="4">DSM 43935</strain>
    </source>
</reference>
<dbReference type="EMBL" id="JAMTCK010000002">
    <property type="protein sequence ID" value="MCP2164192.1"/>
    <property type="molecule type" value="Genomic_DNA"/>
</dbReference>
<name>A0AAE3G9M0_9PSEU</name>
<keyword evidence="5" id="KW-1185">Reference proteome</keyword>
<dbReference type="InterPro" id="IPR009057">
    <property type="entry name" value="Homeodomain-like_sf"/>
</dbReference>
<evidence type="ECO:0000256" key="2">
    <source>
        <dbReference type="PROSITE-ProRule" id="PRU00335"/>
    </source>
</evidence>
<dbReference type="InterPro" id="IPR001647">
    <property type="entry name" value="HTH_TetR"/>
</dbReference>
<dbReference type="AlphaFoldDB" id="A0AAE3G9M0"/>
<accession>A0AAE3G9M0</accession>
<evidence type="ECO:0000313" key="5">
    <source>
        <dbReference type="Proteomes" id="UP001206128"/>
    </source>
</evidence>
<evidence type="ECO:0000313" key="4">
    <source>
        <dbReference type="EMBL" id="MCP2164192.1"/>
    </source>
</evidence>
<dbReference type="Pfam" id="PF17940">
    <property type="entry name" value="TetR_C_31"/>
    <property type="match status" value="1"/>
</dbReference>
<gene>
    <name evidence="4" type="ORF">LX83_001032</name>
</gene>
<sequence length="204" mass="22384">MLVGMTTEREERSRKQRAVDAAIEVIAADGLRGLTHRAVDARANLPPGSTSSCFRTRLALLAAVLDRLVEAEQDVLAGIPVTGWSIATPAHVARIADTLTDLLVHWLGPARARTRARLELYLDAARRTELAPELAMANRRFVDRAAEGFRAVGLPDPEESARLLLAQLDGLLYDALARPFLGGDDRERLRRSVDVVLRGHLGQR</sequence>
<dbReference type="Gene3D" id="1.10.357.10">
    <property type="entry name" value="Tetracycline Repressor, domain 2"/>
    <property type="match status" value="1"/>
</dbReference>
<dbReference type="SUPFAM" id="SSF48498">
    <property type="entry name" value="Tetracyclin repressor-like, C-terminal domain"/>
    <property type="match status" value="1"/>
</dbReference>
<evidence type="ECO:0000256" key="1">
    <source>
        <dbReference type="ARBA" id="ARBA00023125"/>
    </source>
</evidence>
<comment type="caution">
    <text evidence="4">The sequence shown here is derived from an EMBL/GenBank/DDBJ whole genome shotgun (WGS) entry which is preliminary data.</text>
</comment>
<dbReference type="SUPFAM" id="SSF46689">
    <property type="entry name" value="Homeodomain-like"/>
    <property type="match status" value="1"/>
</dbReference>
<feature type="domain" description="HTH tetR-type" evidence="3">
    <location>
        <begin position="12"/>
        <end position="72"/>
    </location>
</feature>
<proteinExistence type="predicted"/>
<dbReference type="GO" id="GO:0003677">
    <property type="term" value="F:DNA binding"/>
    <property type="evidence" value="ECO:0007669"/>
    <property type="project" value="UniProtKB-UniRule"/>
</dbReference>
<organism evidence="4 5">
    <name type="scientific">Goodfellowiella coeruleoviolacea</name>
    <dbReference type="NCBI Taxonomy" id="334858"/>
    <lineage>
        <taxon>Bacteria</taxon>
        <taxon>Bacillati</taxon>
        <taxon>Actinomycetota</taxon>
        <taxon>Actinomycetes</taxon>
        <taxon>Pseudonocardiales</taxon>
        <taxon>Pseudonocardiaceae</taxon>
        <taxon>Goodfellowiella</taxon>
    </lineage>
</organism>
<dbReference type="PROSITE" id="PS50977">
    <property type="entry name" value="HTH_TETR_2"/>
    <property type="match status" value="1"/>
</dbReference>
<keyword evidence="1 2" id="KW-0238">DNA-binding</keyword>
<dbReference type="InterPro" id="IPR041583">
    <property type="entry name" value="TetR_C_31"/>
</dbReference>
<evidence type="ECO:0000259" key="3">
    <source>
        <dbReference type="PROSITE" id="PS50977"/>
    </source>
</evidence>
<dbReference type="InterPro" id="IPR036271">
    <property type="entry name" value="Tet_transcr_reg_TetR-rel_C_sf"/>
</dbReference>
<protein>
    <submittedName>
        <fullName evidence="4">Transcriptional regulator, TetR family</fullName>
    </submittedName>
</protein>